<keyword evidence="1" id="KW-0131">Cell cycle</keyword>
<dbReference type="InterPro" id="IPR027120">
    <property type="entry name" value="Smc2_ABC"/>
</dbReference>
<dbReference type="Proteomes" id="UP000595437">
    <property type="component" value="Chromosome 6"/>
</dbReference>
<evidence type="ECO:0000313" key="5">
    <source>
        <dbReference type="Proteomes" id="UP000595437"/>
    </source>
</evidence>
<dbReference type="EMBL" id="CP045895">
    <property type="protein sequence ID" value="QQP49642.1"/>
    <property type="molecule type" value="Genomic_DNA"/>
</dbReference>
<sequence>MYIKSIVIDGFKSYGNRTEFNAITGLNGSGKSNILDSICFLLGITNLSHVRAQNLQELASVTITFDNRDKSKTPMGYESYDEIVITRCVVLGGKNRYLINGTNIQGNRVNDLFRSVQLNINNPHFLIMQGRITKVLNMKPPEILSMLEEAAGTRMYESKKQNAEKTIEKKDAKLMEIESVRKKPDILPILHEGKINPTLAKLKQERNTYLQFQKIQRELEHLTKLYVAYTFVSAEKANARLQTDLEKVNGSMEDLRSSISNGVKEIANIKTRISELEKQRDEELSGKLEDLEDELKEKSNECMKLEASLKSLVDNKKLEVKKCQQIQRGINTDTKALTEKKKINEGLKDVYDVLRNEDDRATKALAAAQKRYEAISLGKFCSANGEEEGTTLQEQVIKLKERISDAQTEIATSEMRLKHNKSSLMGIEAEMKKTKGQYALDSKNLSEFESAAENAKKSLDTLDYEEGNWNQEWLGHLKSNYDSMAARFSWLEFKYRDPEPNFDRSVVRGVSANLFDVKDPSFCAALDVVAGGKVRKMSPFSSRLRPFRCIQR</sequence>
<dbReference type="CDD" id="cd03273">
    <property type="entry name" value="ABC_SMC2_euk"/>
    <property type="match status" value="1"/>
</dbReference>
<keyword evidence="5" id="KW-1185">Reference proteome</keyword>
<dbReference type="GO" id="GO:0005524">
    <property type="term" value="F:ATP binding"/>
    <property type="evidence" value="ECO:0007669"/>
    <property type="project" value="InterPro"/>
</dbReference>
<organism evidence="4 5">
    <name type="scientific">Caligus rogercresseyi</name>
    <name type="common">Sea louse</name>
    <dbReference type="NCBI Taxonomy" id="217165"/>
    <lineage>
        <taxon>Eukaryota</taxon>
        <taxon>Metazoa</taxon>
        <taxon>Ecdysozoa</taxon>
        <taxon>Arthropoda</taxon>
        <taxon>Crustacea</taxon>
        <taxon>Multicrustacea</taxon>
        <taxon>Hexanauplia</taxon>
        <taxon>Copepoda</taxon>
        <taxon>Siphonostomatoida</taxon>
        <taxon>Caligidae</taxon>
        <taxon>Caligus</taxon>
    </lineage>
</organism>
<feature type="domain" description="RecF/RecN/SMC N-terminal" evidence="3">
    <location>
        <begin position="2"/>
        <end position="270"/>
    </location>
</feature>
<evidence type="ECO:0000256" key="2">
    <source>
        <dbReference type="SAM" id="Coils"/>
    </source>
</evidence>
<accession>A0A7T8HGU8</accession>
<dbReference type="InterPro" id="IPR027417">
    <property type="entry name" value="P-loop_NTPase"/>
</dbReference>
<dbReference type="Gene3D" id="3.40.50.300">
    <property type="entry name" value="P-loop containing nucleotide triphosphate hydrolases"/>
    <property type="match status" value="1"/>
</dbReference>
<dbReference type="PANTHER" id="PTHR43977">
    <property type="entry name" value="STRUCTURAL MAINTENANCE OF CHROMOSOMES PROTEIN 3"/>
    <property type="match status" value="1"/>
</dbReference>
<proteinExistence type="predicted"/>
<keyword evidence="2" id="KW-0175">Coiled coil</keyword>
<reference evidence="5" key="1">
    <citation type="submission" date="2021-01" db="EMBL/GenBank/DDBJ databases">
        <title>Caligus Genome Assembly.</title>
        <authorList>
            <person name="Gallardo-Escarate C."/>
        </authorList>
    </citation>
    <scope>NUCLEOTIDE SEQUENCE [LARGE SCALE GENOMIC DNA]</scope>
</reference>
<evidence type="ECO:0000313" key="4">
    <source>
        <dbReference type="EMBL" id="QQP49642.1"/>
    </source>
</evidence>
<gene>
    <name evidence="4" type="ORF">FKW44_010384</name>
</gene>
<dbReference type="InterPro" id="IPR003395">
    <property type="entry name" value="RecF/RecN/SMC_N"/>
</dbReference>
<dbReference type="SUPFAM" id="SSF52540">
    <property type="entry name" value="P-loop containing nucleoside triphosphate hydrolases"/>
    <property type="match status" value="1"/>
</dbReference>
<dbReference type="AlphaFoldDB" id="A0A7T8HGU8"/>
<evidence type="ECO:0000256" key="1">
    <source>
        <dbReference type="ARBA" id="ARBA00023306"/>
    </source>
</evidence>
<feature type="coiled-coil region" evidence="2">
    <location>
        <begin position="238"/>
        <end position="315"/>
    </location>
</feature>
<name>A0A7T8HGU8_CALRO</name>
<evidence type="ECO:0000259" key="3">
    <source>
        <dbReference type="Pfam" id="PF02463"/>
    </source>
</evidence>
<dbReference type="Pfam" id="PF02463">
    <property type="entry name" value="SMC_N"/>
    <property type="match status" value="1"/>
</dbReference>
<dbReference type="OrthoDB" id="10255539at2759"/>
<dbReference type="GO" id="GO:0016887">
    <property type="term" value="F:ATP hydrolysis activity"/>
    <property type="evidence" value="ECO:0007669"/>
    <property type="project" value="InterPro"/>
</dbReference>
<protein>
    <submittedName>
        <fullName evidence="4">Structural maintenance of chromosomes protein</fullName>
    </submittedName>
</protein>